<keyword evidence="8" id="KW-0448">Lipopolysaccharide biosynthesis</keyword>
<evidence type="ECO:0000256" key="6">
    <source>
        <dbReference type="ARBA" id="ARBA00031445"/>
    </source>
</evidence>
<accession>A0ABT2NS77</accession>
<evidence type="ECO:0000256" key="3">
    <source>
        <dbReference type="ARBA" id="ARBA00012621"/>
    </source>
</evidence>
<comment type="similarity">
    <text evidence="8">Belongs to the glycosyltransferase group 1 family.</text>
</comment>
<comment type="subcellular location">
    <subcellularLocation>
        <location evidence="8">Cell membrane</location>
    </subcellularLocation>
</comment>
<comment type="catalytic activity">
    <reaction evidence="7 8">
        <text>lipid IVA (E. coli) + CMP-3-deoxy-beta-D-manno-octulosonate = alpha-Kdo-(2-&gt;6)-lipid IVA (E. coli) + CMP + H(+)</text>
        <dbReference type="Rhea" id="RHEA:28066"/>
        <dbReference type="ChEBI" id="CHEBI:15378"/>
        <dbReference type="ChEBI" id="CHEBI:58603"/>
        <dbReference type="ChEBI" id="CHEBI:60364"/>
        <dbReference type="ChEBI" id="CHEBI:60377"/>
        <dbReference type="ChEBI" id="CHEBI:85987"/>
        <dbReference type="EC" id="2.4.99.12"/>
    </reaction>
</comment>
<dbReference type="InterPro" id="IPR038107">
    <property type="entry name" value="Glycos_transf_N_sf"/>
</dbReference>
<feature type="domain" description="3-deoxy-D-manno-octulosonic-acid transferase N-terminal" evidence="9">
    <location>
        <begin position="28"/>
        <end position="187"/>
    </location>
</feature>
<dbReference type="RefSeq" id="WP_261496826.1">
    <property type="nucleotide sequence ID" value="NZ_JAOCQF010000003.1"/>
</dbReference>
<sequence length="410" mass="43604">MGRSLLLWAYLLAARRSQPEARPDREARPKGALVWLHAGRSASLASLAQLAQRLVREQKSLHLLVTTEAAPPALAGFPKATRADALPPEAPAEADRFLDHWAPDVAVLAGSDLPAALVVAAHGRGVPLLLVDASAPARLSLGARLRRGMTASLLGRFSRLLAQDPDSARGLQRLGAPVGRIEIAGRIEETSEPLTCNEAEREVLAQLLQARPVWFAAACPEAEEEAVIAAHAHAMRLSHRMLLIIAPANPSRGPALSERLSREGWVVARRSADEEPDPEVQAYIADTEGEMGLWYRLAPVTFMGGTLLPGGAGRNPFEAAALGSAIMHGPHLNPYPDAYGRLAEARATRCAATPEALASTISELMAPDRAALLAHNAWAVSSGGAEVTDRVAQAILETLASRRDRTTEAA</sequence>
<keyword evidence="11" id="KW-1185">Reference proteome</keyword>
<evidence type="ECO:0000256" key="4">
    <source>
        <dbReference type="ARBA" id="ARBA00019077"/>
    </source>
</evidence>
<comment type="function">
    <text evidence="1 8">Involved in lipopolysaccharide (LPS) biosynthesis. Catalyzes the transfer of 3-deoxy-D-manno-octulosonate (Kdo) residue(s) from CMP-Kdo to lipid IV(A), the tetraacyldisaccharide-1,4'-bisphosphate precursor of lipid A.</text>
</comment>
<dbReference type="EC" id="2.4.99.12" evidence="3 8"/>
<name>A0ABT2NS77_9RHOB</name>
<dbReference type="PANTHER" id="PTHR42755">
    <property type="entry name" value="3-DEOXY-MANNO-OCTULOSONATE CYTIDYLYLTRANSFERASE"/>
    <property type="match status" value="1"/>
</dbReference>
<evidence type="ECO:0000256" key="1">
    <source>
        <dbReference type="ARBA" id="ARBA00003394"/>
    </source>
</evidence>
<dbReference type="Proteomes" id="UP001205601">
    <property type="component" value="Unassembled WGS sequence"/>
</dbReference>
<dbReference type="InterPro" id="IPR039901">
    <property type="entry name" value="Kdotransferase"/>
</dbReference>
<gene>
    <name evidence="10" type="ORF">N5I32_15525</name>
</gene>
<evidence type="ECO:0000256" key="8">
    <source>
        <dbReference type="RuleBase" id="RU365103"/>
    </source>
</evidence>
<organism evidence="10 11">
    <name type="scientific">Albidovulum sediminis</name>
    <dbReference type="NCBI Taxonomy" id="3066345"/>
    <lineage>
        <taxon>Bacteria</taxon>
        <taxon>Pseudomonadati</taxon>
        <taxon>Pseudomonadota</taxon>
        <taxon>Alphaproteobacteria</taxon>
        <taxon>Rhodobacterales</taxon>
        <taxon>Paracoccaceae</taxon>
        <taxon>Albidovulum</taxon>
    </lineage>
</organism>
<evidence type="ECO:0000259" key="9">
    <source>
        <dbReference type="Pfam" id="PF04413"/>
    </source>
</evidence>
<dbReference type="Pfam" id="PF04413">
    <property type="entry name" value="Glycos_transf_N"/>
    <property type="match status" value="1"/>
</dbReference>
<protein>
    <recommendedName>
        <fullName evidence="4 8">3-deoxy-D-manno-octulosonic acid transferase</fullName>
        <shortName evidence="8">Kdo transferase</shortName>
        <ecNumber evidence="3 8">2.4.99.12</ecNumber>
    </recommendedName>
    <alternativeName>
        <fullName evidence="6 8">Lipid IV(A) 3-deoxy-D-manno-octulosonic acid transferase</fullName>
    </alternativeName>
</protein>
<evidence type="ECO:0000313" key="10">
    <source>
        <dbReference type="EMBL" id="MCT8330928.1"/>
    </source>
</evidence>
<dbReference type="EMBL" id="JAOCQF010000003">
    <property type="protein sequence ID" value="MCT8330928.1"/>
    <property type="molecule type" value="Genomic_DNA"/>
</dbReference>
<comment type="caution">
    <text evidence="10">The sequence shown here is derived from an EMBL/GenBank/DDBJ whole genome shotgun (WGS) entry which is preliminary data.</text>
</comment>
<dbReference type="Gene3D" id="3.40.50.11720">
    <property type="entry name" value="3-Deoxy-D-manno-octulosonic-acid transferase, N-terminal domain"/>
    <property type="match status" value="1"/>
</dbReference>
<dbReference type="Gene3D" id="3.40.50.2000">
    <property type="entry name" value="Glycogen Phosphorylase B"/>
    <property type="match status" value="1"/>
</dbReference>
<evidence type="ECO:0000256" key="5">
    <source>
        <dbReference type="ARBA" id="ARBA00022679"/>
    </source>
</evidence>
<keyword evidence="8" id="KW-1003">Cell membrane</keyword>
<keyword evidence="8" id="KW-0472">Membrane</keyword>
<dbReference type="PANTHER" id="PTHR42755:SF1">
    <property type="entry name" value="3-DEOXY-D-MANNO-OCTULOSONIC ACID TRANSFERASE, MITOCHONDRIAL-RELATED"/>
    <property type="match status" value="1"/>
</dbReference>
<comment type="pathway">
    <text evidence="2 8">Bacterial outer membrane biogenesis; LPS core biosynthesis.</text>
</comment>
<reference evidence="11" key="1">
    <citation type="submission" date="2023-07" db="EMBL/GenBank/DDBJ databases">
        <title>Defluviimonas sediminis sp. nov., isolated from mangrove sediment.</title>
        <authorList>
            <person name="Liu L."/>
            <person name="Li J."/>
            <person name="Huang Y."/>
            <person name="Pan J."/>
            <person name="Li M."/>
        </authorList>
    </citation>
    <scope>NUCLEOTIDE SEQUENCE [LARGE SCALE GENOMIC DNA]</scope>
    <source>
        <strain evidence="11">FT324</strain>
    </source>
</reference>
<evidence type="ECO:0000256" key="7">
    <source>
        <dbReference type="ARBA" id="ARBA00049183"/>
    </source>
</evidence>
<keyword evidence="5 8" id="KW-0808">Transferase</keyword>
<proteinExistence type="inferred from homology"/>
<evidence type="ECO:0000313" key="11">
    <source>
        <dbReference type="Proteomes" id="UP001205601"/>
    </source>
</evidence>
<dbReference type="GO" id="GO:0016740">
    <property type="term" value="F:transferase activity"/>
    <property type="evidence" value="ECO:0007669"/>
    <property type="project" value="UniProtKB-KW"/>
</dbReference>
<dbReference type="InterPro" id="IPR007507">
    <property type="entry name" value="Glycos_transf_N"/>
</dbReference>
<evidence type="ECO:0000256" key="2">
    <source>
        <dbReference type="ARBA" id="ARBA00004713"/>
    </source>
</evidence>